<reference evidence="2 3" key="1">
    <citation type="submission" date="2019-10" db="EMBL/GenBank/DDBJ databases">
        <title>Epibacterium sp. nov., isolated from seawater.</title>
        <authorList>
            <person name="Zhang X."/>
            <person name="Li N."/>
        </authorList>
    </citation>
    <scope>NUCLEOTIDE SEQUENCE [LARGE SCALE GENOMIC DNA]</scope>
    <source>
        <strain evidence="2 3">SM1979</strain>
    </source>
</reference>
<accession>A0A843Y8N5</accession>
<sequence>MNANWLINMILRRVIGRLVNRGVDAGFRAVSDKPQRGKRQMSDEERAERDRIRAMRQARRAKRNS</sequence>
<keyword evidence="3" id="KW-1185">Reference proteome</keyword>
<dbReference type="RefSeq" id="WP_153214271.1">
    <property type="nucleotide sequence ID" value="NZ_WIBF01000001.1"/>
</dbReference>
<dbReference type="AlphaFoldDB" id="A0A843Y8N5"/>
<dbReference type="EMBL" id="WIBF01000001">
    <property type="protein sequence ID" value="MQQ07381.1"/>
    <property type="molecule type" value="Genomic_DNA"/>
</dbReference>
<organism evidence="2 3">
    <name type="scientific">Tritonibacter litoralis</name>
    <dbReference type="NCBI Taxonomy" id="2662264"/>
    <lineage>
        <taxon>Bacteria</taxon>
        <taxon>Pseudomonadati</taxon>
        <taxon>Pseudomonadota</taxon>
        <taxon>Alphaproteobacteria</taxon>
        <taxon>Rhodobacterales</taxon>
        <taxon>Paracoccaceae</taxon>
        <taxon>Tritonibacter</taxon>
    </lineage>
</organism>
<protein>
    <submittedName>
        <fullName evidence="2">Uncharacterized protein</fullName>
    </submittedName>
</protein>
<feature type="compositionally biased region" description="Basic and acidic residues" evidence="1">
    <location>
        <begin position="30"/>
        <end position="50"/>
    </location>
</feature>
<proteinExistence type="predicted"/>
<evidence type="ECO:0000256" key="1">
    <source>
        <dbReference type="SAM" id="MobiDB-lite"/>
    </source>
</evidence>
<feature type="region of interest" description="Disordered" evidence="1">
    <location>
        <begin position="29"/>
        <end position="50"/>
    </location>
</feature>
<gene>
    <name evidence="2" type="ORF">GFB49_02840</name>
</gene>
<evidence type="ECO:0000313" key="3">
    <source>
        <dbReference type="Proteomes" id="UP000444174"/>
    </source>
</evidence>
<name>A0A843Y8N5_9RHOB</name>
<evidence type="ECO:0000313" key="2">
    <source>
        <dbReference type="EMBL" id="MQQ07381.1"/>
    </source>
</evidence>
<dbReference type="Proteomes" id="UP000444174">
    <property type="component" value="Unassembled WGS sequence"/>
</dbReference>
<comment type="caution">
    <text evidence="2">The sequence shown here is derived from an EMBL/GenBank/DDBJ whole genome shotgun (WGS) entry which is preliminary data.</text>
</comment>